<organism evidence="1 2">
    <name type="scientific">candidate division MSBL1 archaeon SCGC-AAA382C18</name>
    <dbReference type="NCBI Taxonomy" id="1698281"/>
    <lineage>
        <taxon>Archaea</taxon>
        <taxon>Methanobacteriati</taxon>
        <taxon>Methanobacteriota</taxon>
        <taxon>candidate division MSBL1</taxon>
    </lineage>
</organism>
<keyword evidence="2" id="KW-1185">Reference proteome</keyword>
<evidence type="ECO:0000313" key="1">
    <source>
        <dbReference type="EMBL" id="KXB07490.1"/>
    </source>
</evidence>
<comment type="caution">
    <text evidence="1">The sequence shown here is derived from an EMBL/GenBank/DDBJ whole genome shotgun (WGS) entry which is preliminary data.</text>
</comment>
<reference evidence="1 2" key="1">
    <citation type="journal article" date="2016" name="Sci. Rep.">
        <title>Metabolic traits of an uncultured archaeal lineage -MSBL1- from brine pools of the Red Sea.</title>
        <authorList>
            <person name="Mwirichia R."/>
            <person name="Alam I."/>
            <person name="Rashid M."/>
            <person name="Vinu M."/>
            <person name="Ba-Alawi W."/>
            <person name="Anthony Kamau A."/>
            <person name="Kamanda Ngugi D."/>
            <person name="Goker M."/>
            <person name="Klenk H.P."/>
            <person name="Bajic V."/>
            <person name="Stingl U."/>
        </authorList>
    </citation>
    <scope>NUCLEOTIDE SEQUENCE [LARGE SCALE GENOMIC DNA]</scope>
    <source>
        <strain evidence="1">SCGC-AAA382C18</strain>
    </source>
</reference>
<dbReference type="EMBL" id="LHYF01000001">
    <property type="protein sequence ID" value="KXB07490.1"/>
    <property type="molecule type" value="Genomic_DNA"/>
</dbReference>
<accession>A0A133VM53</accession>
<dbReference type="Proteomes" id="UP000070404">
    <property type="component" value="Unassembled WGS sequence"/>
</dbReference>
<proteinExistence type="predicted"/>
<gene>
    <name evidence="1" type="ORF">AKJ52_00060</name>
</gene>
<dbReference type="AlphaFoldDB" id="A0A133VM53"/>
<name>A0A133VM53_9EURY</name>
<evidence type="ECO:0000313" key="2">
    <source>
        <dbReference type="Proteomes" id="UP000070404"/>
    </source>
</evidence>
<protein>
    <submittedName>
        <fullName evidence="1">Uncharacterized protein</fullName>
    </submittedName>
</protein>
<sequence length="67" mass="8140">MSKTNESIRITETKKFKNERWLNQEEKRKVKEEDYKSDRAGRSWISHRFDPDYAIKTTLPKEKPVQL</sequence>